<reference evidence="1 2" key="1">
    <citation type="submission" date="2018-07" db="EMBL/GenBank/DDBJ databases">
        <title>Dyadobacter roseus sp. nov., isolated from rose rhizosphere soil.</title>
        <authorList>
            <person name="Chen L."/>
        </authorList>
    </citation>
    <scope>NUCLEOTIDE SEQUENCE [LARGE SCALE GENOMIC DNA]</scope>
    <source>
        <strain evidence="1 2">RS19</strain>
    </source>
</reference>
<name>A0A3D8Y3S1_9BACT</name>
<dbReference type="OrthoDB" id="1433139at2"/>
<comment type="caution">
    <text evidence="1">The sequence shown here is derived from an EMBL/GenBank/DDBJ whole genome shotgun (WGS) entry which is preliminary data.</text>
</comment>
<protein>
    <submittedName>
        <fullName evidence="1">Uncharacterized protein</fullName>
    </submittedName>
</protein>
<accession>A0A3D8Y3S1</accession>
<proteinExistence type="predicted"/>
<evidence type="ECO:0000313" key="2">
    <source>
        <dbReference type="Proteomes" id="UP000256373"/>
    </source>
</evidence>
<dbReference type="RefSeq" id="WP_115833915.1">
    <property type="nucleotide sequence ID" value="NZ_QNUL01000035.1"/>
</dbReference>
<gene>
    <name evidence="1" type="ORF">DSL64_26150</name>
</gene>
<organism evidence="1 2">
    <name type="scientific">Dyadobacter luteus</name>
    <dbReference type="NCBI Taxonomy" id="2259619"/>
    <lineage>
        <taxon>Bacteria</taxon>
        <taxon>Pseudomonadati</taxon>
        <taxon>Bacteroidota</taxon>
        <taxon>Cytophagia</taxon>
        <taxon>Cytophagales</taxon>
        <taxon>Spirosomataceae</taxon>
        <taxon>Dyadobacter</taxon>
    </lineage>
</organism>
<dbReference type="EMBL" id="QNUL01000035">
    <property type="protein sequence ID" value="REA56722.1"/>
    <property type="molecule type" value="Genomic_DNA"/>
</dbReference>
<dbReference type="Proteomes" id="UP000256373">
    <property type="component" value="Unassembled WGS sequence"/>
</dbReference>
<dbReference type="AlphaFoldDB" id="A0A3D8Y3S1"/>
<sequence>MDGTLIFWKFENPLTQGFNKQQELEYFYRYDFTPGESYGGAGLEFIEINLLAIDRQLSIGLRGKEIQYVKNGQLVKSEVYVQYGDCENGYPNTIYFVKRRLWRRFYEIFFKARSEEGFVTREIDLSKIFAGLE</sequence>
<evidence type="ECO:0000313" key="1">
    <source>
        <dbReference type="EMBL" id="REA56722.1"/>
    </source>
</evidence>
<keyword evidence="2" id="KW-1185">Reference proteome</keyword>